<dbReference type="RefSeq" id="WP_386743386.1">
    <property type="nucleotide sequence ID" value="NZ_JBHRYA010000007.1"/>
</dbReference>
<keyword evidence="2" id="KW-1185">Reference proteome</keyword>
<protein>
    <submittedName>
        <fullName evidence="1">Uncharacterized protein</fullName>
    </submittedName>
</protein>
<gene>
    <name evidence="1" type="ORF">ACFONC_08940</name>
</gene>
<dbReference type="Proteomes" id="UP001595705">
    <property type="component" value="Unassembled WGS sequence"/>
</dbReference>
<name>A0ABV7XJF1_9GAMM</name>
<accession>A0ABV7XJF1</accession>
<evidence type="ECO:0000313" key="2">
    <source>
        <dbReference type="Proteomes" id="UP001595705"/>
    </source>
</evidence>
<dbReference type="EMBL" id="JBHRYA010000007">
    <property type="protein sequence ID" value="MFC3716277.1"/>
    <property type="molecule type" value="Genomic_DNA"/>
</dbReference>
<organism evidence="1 2">
    <name type="scientific">Luteimonas soli</name>
    <dbReference type="NCBI Taxonomy" id="1648966"/>
    <lineage>
        <taxon>Bacteria</taxon>
        <taxon>Pseudomonadati</taxon>
        <taxon>Pseudomonadota</taxon>
        <taxon>Gammaproteobacteria</taxon>
        <taxon>Lysobacterales</taxon>
        <taxon>Lysobacteraceae</taxon>
        <taxon>Luteimonas</taxon>
    </lineage>
</organism>
<proteinExistence type="predicted"/>
<evidence type="ECO:0000313" key="1">
    <source>
        <dbReference type="EMBL" id="MFC3716277.1"/>
    </source>
</evidence>
<sequence length="166" mass="18572">MTTPATPTDHPTLTAEEIGRRFLKLIEGLESRSDLSLERAQQETGLTFNPSSDERLYGYEQALADGWHVAMNYRLVTASTKAGIDLHFWRDDDQDTDMSPVCAFDFDHYNSALKAMGYRDAPIHGEIGQLQSWRYYKNDITLSIIPQNAVAGVSGRLCVKSIGTLN</sequence>
<comment type="caution">
    <text evidence="1">The sequence shown here is derived from an EMBL/GenBank/DDBJ whole genome shotgun (WGS) entry which is preliminary data.</text>
</comment>
<reference evidence="2" key="1">
    <citation type="journal article" date="2019" name="Int. J. Syst. Evol. Microbiol.">
        <title>The Global Catalogue of Microorganisms (GCM) 10K type strain sequencing project: providing services to taxonomists for standard genome sequencing and annotation.</title>
        <authorList>
            <consortium name="The Broad Institute Genomics Platform"/>
            <consortium name="The Broad Institute Genome Sequencing Center for Infectious Disease"/>
            <person name="Wu L."/>
            <person name="Ma J."/>
        </authorList>
    </citation>
    <scope>NUCLEOTIDE SEQUENCE [LARGE SCALE GENOMIC DNA]</scope>
    <source>
        <strain evidence="2">KCTC 42441</strain>
    </source>
</reference>